<feature type="domain" description="5'-Nucleotidase C-terminal" evidence="7">
    <location>
        <begin position="348"/>
        <end position="541"/>
    </location>
</feature>
<dbReference type="InterPro" id="IPR029052">
    <property type="entry name" value="Metallo-depent_PP-like"/>
</dbReference>
<dbReference type="SUPFAM" id="SSF56300">
    <property type="entry name" value="Metallo-dependent phosphatases"/>
    <property type="match status" value="1"/>
</dbReference>
<dbReference type="SUPFAM" id="SSF55816">
    <property type="entry name" value="5'-nucleotidase (syn. UDP-sugar hydrolase), C-terminal domain"/>
    <property type="match status" value="1"/>
</dbReference>
<dbReference type="InterPro" id="IPR036907">
    <property type="entry name" value="5'-Nucleotdase_C_sf"/>
</dbReference>
<comment type="similarity">
    <text evidence="1 5">Belongs to the 5'-nucleotidase family.</text>
</comment>
<keyword evidence="2" id="KW-0479">Metal-binding</keyword>
<gene>
    <name evidence="8" type="ORF">ACFQ3C_08970</name>
</gene>
<organism evidence="8 9">
    <name type="scientific">Seohaeicola saemankumensis</name>
    <dbReference type="NCBI Taxonomy" id="481181"/>
    <lineage>
        <taxon>Bacteria</taxon>
        <taxon>Pseudomonadati</taxon>
        <taxon>Pseudomonadota</taxon>
        <taxon>Alphaproteobacteria</taxon>
        <taxon>Rhodobacterales</taxon>
        <taxon>Roseobacteraceae</taxon>
        <taxon>Seohaeicola</taxon>
    </lineage>
</organism>
<reference evidence="9" key="1">
    <citation type="journal article" date="2019" name="Int. J. Syst. Evol. Microbiol.">
        <title>The Global Catalogue of Microorganisms (GCM) 10K type strain sequencing project: providing services to taxonomists for standard genome sequencing and annotation.</title>
        <authorList>
            <consortium name="The Broad Institute Genomics Platform"/>
            <consortium name="The Broad Institute Genome Sequencing Center for Infectious Disease"/>
            <person name="Wu L."/>
            <person name="Ma J."/>
        </authorList>
    </citation>
    <scope>NUCLEOTIDE SEQUENCE [LARGE SCALE GENOMIC DNA]</scope>
    <source>
        <strain evidence="9">CCUG 55328</strain>
    </source>
</reference>
<dbReference type="Proteomes" id="UP001597151">
    <property type="component" value="Unassembled WGS sequence"/>
</dbReference>
<protein>
    <submittedName>
        <fullName evidence="8">Bifunctional 2',3'-cyclic-nucleotide 2'-phosphodiesterase/3'-nucleotidase</fullName>
    </submittedName>
</protein>
<keyword evidence="4 5" id="KW-0547">Nucleotide-binding</keyword>
<dbReference type="Gene3D" id="3.90.780.10">
    <property type="entry name" value="5'-Nucleotidase, C-terminal domain"/>
    <property type="match status" value="1"/>
</dbReference>
<evidence type="ECO:0000313" key="8">
    <source>
        <dbReference type="EMBL" id="MFD1194800.1"/>
    </source>
</evidence>
<keyword evidence="9" id="KW-1185">Reference proteome</keyword>
<evidence type="ECO:0000256" key="4">
    <source>
        <dbReference type="ARBA" id="ARBA00022741"/>
    </source>
</evidence>
<comment type="caution">
    <text evidence="8">The sequence shown here is derived from an EMBL/GenBank/DDBJ whole genome shotgun (WGS) entry which is preliminary data.</text>
</comment>
<evidence type="ECO:0000256" key="3">
    <source>
        <dbReference type="ARBA" id="ARBA00022729"/>
    </source>
</evidence>
<evidence type="ECO:0000259" key="7">
    <source>
        <dbReference type="Pfam" id="PF02872"/>
    </source>
</evidence>
<dbReference type="NCBIfam" id="NF006938">
    <property type="entry name" value="PRK09420.1"/>
    <property type="match status" value="1"/>
</dbReference>
<evidence type="ECO:0000313" key="9">
    <source>
        <dbReference type="Proteomes" id="UP001597151"/>
    </source>
</evidence>
<dbReference type="InterPro" id="IPR004843">
    <property type="entry name" value="Calcineurin-like_PHP"/>
</dbReference>
<dbReference type="Pfam" id="PF00149">
    <property type="entry name" value="Metallophos"/>
    <property type="match status" value="1"/>
</dbReference>
<dbReference type="EMBL" id="JBHTKR010000003">
    <property type="protein sequence ID" value="MFD1194800.1"/>
    <property type="molecule type" value="Genomic_DNA"/>
</dbReference>
<name>A0ABW3TDJ4_9RHOB</name>
<dbReference type="PANTHER" id="PTHR11575:SF6">
    <property type="entry name" value="2',3'-CYCLIC-NUCLEOTIDE 2'-PHOSPHODIESTERASE_3'-NUCLEOTIDASE"/>
    <property type="match status" value="1"/>
</dbReference>
<proteinExistence type="inferred from homology"/>
<evidence type="ECO:0000256" key="2">
    <source>
        <dbReference type="ARBA" id="ARBA00022723"/>
    </source>
</evidence>
<sequence length="630" mass="68449">MLEEIDLRLLQTTDLHAHLLAYDYLSDQPADRMGLARLASLIHAARAEAKNCLLLDTGDFLQGSPLGDLYADPQMTDHDRTHPVIATMNSLGYDPATLGNHDFNYGIDFLGRTLLRAAFPLVCANVAHRLGPDPSADDTWLPPWTILTRRVRDRTGGWHDLRIGMIGLLPPQIGIWDRQHLEGRLQTRDMIQAARAHLPDMRAAGADLVVVLCHSGIAPDDGSARMENAALPLAALAGVDAILCGHQHRTFPGPAFSGIAGVDEKAGTIHGKPAVMAGFWGSHLGLIDLTLRRTPDGWQVSGHRSALRPIFCRADDRTGRALVEDDSSVVALTRDAHARTLAHVRRPIGHSSQPLHSFFAMVADDPSIQLVAEAQRARVAALLAGTAEGELPLLSAVAPFKAGGTAGPEHFTHVPAGPLKIRNLADLYAFPNLLHAVQVTGDALCNWLEHAAGQFNTIRPGQRDQMLCNPDFPSYNFDVICGLRYVIDPTQPRRFGPDGTLLDRGARRIREITWNGRAIAADDRFIVATNSYRAGGGGGFDLSVEMRDVALDRPAPGYTESIQEVLEAHVAGNIITHVTRPVWRFAPLRDTSALFDSAPAAAEALHDLSGVRIESAGWAPDGFARFRLHF</sequence>
<dbReference type="InterPro" id="IPR006179">
    <property type="entry name" value="5_nucleotidase/apyrase"/>
</dbReference>
<dbReference type="PRINTS" id="PR01607">
    <property type="entry name" value="APYRASEFAMLY"/>
</dbReference>
<evidence type="ECO:0000259" key="6">
    <source>
        <dbReference type="Pfam" id="PF00149"/>
    </source>
</evidence>
<keyword evidence="3" id="KW-0732">Signal</keyword>
<dbReference type="InterPro" id="IPR008334">
    <property type="entry name" value="5'-Nucleotdase_C"/>
</dbReference>
<evidence type="ECO:0000256" key="1">
    <source>
        <dbReference type="ARBA" id="ARBA00006654"/>
    </source>
</evidence>
<accession>A0ABW3TDJ4</accession>
<dbReference type="CDD" id="cd07410">
    <property type="entry name" value="MPP_CpdB_N"/>
    <property type="match status" value="1"/>
</dbReference>
<dbReference type="PANTHER" id="PTHR11575">
    <property type="entry name" value="5'-NUCLEOTIDASE-RELATED"/>
    <property type="match status" value="1"/>
</dbReference>
<dbReference type="InterPro" id="IPR041827">
    <property type="entry name" value="CpdB_N"/>
</dbReference>
<dbReference type="RefSeq" id="WP_380790742.1">
    <property type="nucleotide sequence ID" value="NZ_JBHTKR010000003.1"/>
</dbReference>
<dbReference type="Gene3D" id="3.60.21.10">
    <property type="match status" value="1"/>
</dbReference>
<dbReference type="Pfam" id="PF02872">
    <property type="entry name" value="5_nucleotid_C"/>
    <property type="match status" value="1"/>
</dbReference>
<evidence type="ECO:0000256" key="5">
    <source>
        <dbReference type="RuleBase" id="RU362119"/>
    </source>
</evidence>
<keyword evidence="5" id="KW-0378">Hydrolase</keyword>
<feature type="domain" description="Calcineurin-like phosphoesterase" evidence="6">
    <location>
        <begin position="7"/>
        <end position="249"/>
    </location>
</feature>